<evidence type="ECO:0000313" key="4">
    <source>
        <dbReference type="EMBL" id="QQE73657.1"/>
    </source>
</evidence>
<evidence type="ECO:0000313" key="5">
    <source>
        <dbReference type="EMBL" id="QQE73989.1"/>
    </source>
</evidence>
<dbReference type="GO" id="GO:0006313">
    <property type="term" value="P:DNA transposition"/>
    <property type="evidence" value="ECO:0007669"/>
    <property type="project" value="InterPro"/>
</dbReference>
<gene>
    <name evidence="3" type="ORF">JD108_17425</name>
    <name evidence="4" type="ORF">JD108_17460</name>
    <name evidence="5" type="ORF">JD108_19365</name>
    <name evidence="6" type="ORF">KDJ56_17370</name>
    <name evidence="7" type="ORF">KDJ56_17405</name>
    <name evidence="8" type="ORF">KDJ56_19300</name>
</gene>
<reference evidence="5 9" key="1">
    <citation type="submission" date="2020-12" db="EMBL/GenBank/DDBJ databases">
        <title>strain FJAT-54423T represents a novel species of the genus Brevibacillus.</title>
        <authorList>
            <person name="Tang R."/>
        </authorList>
    </citation>
    <scope>NUCLEOTIDE SEQUENCE [LARGE SCALE GENOMIC DNA]</scope>
    <source>
        <strain evidence="5 9">FJAT-54423</strain>
    </source>
</reference>
<dbReference type="GO" id="GO:0003677">
    <property type="term" value="F:DNA binding"/>
    <property type="evidence" value="ECO:0007669"/>
    <property type="project" value="InterPro"/>
</dbReference>
<dbReference type="Proteomes" id="UP000677234">
    <property type="component" value="Chromosome"/>
</dbReference>
<proteinExistence type="predicted"/>
<dbReference type="EMBL" id="CP066308">
    <property type="protein sequence ID" value="QQE73657.1"/>
    <property type="molecule type" value="Genomic_DNA"/>
</dbReference>
<dbReference type="Pfam" id="PF05598">
    <property type="entry name" value="DUF772"/>
    <property type="match status" value="1"/>
</dbReference>
<dbReference type="InterPro" id="IPR002559">
    <property type="entry name" value="Transposase_11"/>
</dbReference>
<dbReference type="EMBL" id="CP066308">
    <property type="protein sequence ID" value="QQE73650.1"/>
    <property type="molecule type" value="Genomic_DNA"/>
</dbReference>
<keyword evidence="10" id="KW-1185">Reference proteome</keyword>
<dbReference type="EMBL" id="CP073708">
    <property type="protein sequence ID" value="QUO41073.1"/>
    <property type="molecule type" value="Genomic_DNA"/>
</dbReference>
<dbReference type="AlphaFoldDB" id="A0A7T5EJY1"/>
<evidence type="ECO:0000313" key="7">
    <source>
        <dbReference type="EMBL" id="QUO40739.1"/>
    </source>
</evidence>
<protein>
    <submittedName>
        <fullName evidence="5">Transposase</fullName>
    </submittedName>
</protein>
<name>A0A7T5EJY1_9BACL</name>
<evidence type="ECO:0000313" key="3">
    <source>
        <dbReference type="EMBL" id="QQE73650.1"/>
    </source>
</evidence>
<evidence type="ECO:0000313" key="9">
    <source>
        <dbReference type="Proteomes" id="UP000595847"/>
    </source>
</evidence>
<reference evidence="6" key="2">
    <citation type="submission" date="2021-04" db="EMBL/GenBank/DDBJ databases">
        <title>Brevibacillus composti FJAT-54423, complete genome.</title>
        <authorList>
            <person name="Tang R."/>
        </authorList>
    </citation>
    <scope>NUCLEOTIDE SEQUENCE</scope>
    <source>
        <strain evidence="6">FJAT-54424</strain>
    </source>
</reference>
<feature type="domain" description="Transposase IS4-like" evidence="1">
    <location>
        <begin position="134"/>
        <end position="384"/>
    </location>
</feature>
<dbReference type="KEGG" id="bcop:JD108_17425"/>
<accession>A0A7T5EJY1</accession>
<dbReference type="KEGG" id="bcop:JD108_19365"/>
<dbReference type="EMBL" id="CP073708">
    <property type="protein sequence ID" value="QUO40732.1"/>
    <property type="molecule type" value="Genomic_DNA"/>
</dbReference>
<evidence type="ECO:0000313" key="6">
    <source>
        <dbReference type="EMBL" id="QUO40732.1"/>
    </source>
</evidence>
<dbReference type="EMBL" id="CP066308">
    <property type="protein sequence ID" value="QQE73989.1"/>
    <property type="molecule type" value="Genomic_DNA"/>
</dbReference>
<dbReference type="PANTHER" id="PTHR35604">
    <property type="entry name" value="TRANSPOSASE INSH FOR INSERTION SEQUENCE ELEMENT IS5A-RELATED"/>
    <property type="match status" value="1"/>
</dbReference>
<sequence>MYILQESLFSFEELQKLESRERLPIFFSVLDLRPYAQQLRSTSPRGAEGHCRQAILRALLVAPLEGISTFTTLQRRLELDLRFRYQCGFPLDRSAPSIATISRVFAELTRKGLAEQLFLDLVRFCQSEGIIKGNHLAIDSAAIEAYEKKQPKSRSEQTGNANWGAKFDSFGNKLSWFGYKIHLAVDTKSELPMALKVTPAHINDGDMGPVLMEQVAARRLTKVDFVMMDAGYDQLKNYIAARRIGAQAIIPLNLRNEKEPPAGMTSNGTPCCSMGYEMTYWGADGDQLKFRCPHATGKVDCPLGMAACSASNYGMVVKVDIKDDLRRYSHPHRDTKRWKELYNERTSVERCNSRLKSYLTANSLHVWGIEKVKTHVYLNAIVLLVSALAVARIHKIEKEAA</sequence>
<evidence type="ECO:0000313" key="8">
    <source>
        <dbReference type="EMBL" id="QUO41073.1"/>
    </source>
</evidence>
<dbReference type="Pfam" id="PF01609">
    <property type="entry name" value="DDE_Tnp_1"/>
    <property type="match status" value="1"/>
</dbReference>
<evidence type="ECO:0000259" key="2">
    <source>
        <dbReference type="Pfam" id="PF05598"/>
    </source>
</evidence>
<evidence type="ECO:0000259" key="1">
    <source>
        <dbReference type="Pfam" id="PF01609"/>
    </source>
</evidence>
<organism evidence="5 9">
    <name type="scientific">Brevibacillus composti</name>
    <dbReference type="NCBI Taxonomy" id="2796470"/>
    <lineage>
        <taxon>Bacteria</taxon>
        <taxon>Bacillati</taxon>
        <taxon>Bacillota</taxon>
        <taxon>Bacilli</taxon>
        <taxon>Bacillales</taxon>
        <taxon>Paenibacillaceae</taxon>
        <taxon>Brevibacillus</taxon>
    </lineage>
</organism>
<dbReference type="PANTHER" id="PTHR35604:SF2">
    <property type="entry name" value="TRANSPOSASE INSH FOR INSERTION SEQUENCE ELEMENT IS5A-RELATED"/>
    <property type="match status" value="1"/>
</dbReference>
<dbReference type="RefSeq" id="WP_007781419.1">
    <property type="nucleotide sequence ID" value="NZ_CP066308.1"/>
</dbReference>
<dbReference type="InterPro" id="IPR008490">
    <property type="entry name" value="Transposase_InsH_N"/>
</dbReference>
<dbReference type="GO" id="GO:0004803">
    <property type="term" value="F:transposase activity"/>
    <property type="evidence" value="ECO:0007669"/>
    <property type="project" value="InterPro"/>
</dbReference>
<dbReference type="Proteomes" id="UP000595847">
    <property type="component" value="Chromosome"/>
</dbReference>
<dbReference type="EMBL" id="CP073708">
    <property type="protein sequence ID" value="QUO40739.1"/>
    <property type="molecule type" value="Genomic_DNA"/>
</dbReference>
<dbReference type="KEGG" id="bcop:JD108_17460"/>
<evidence type="ECO:0000313" key="10">
    <source>
        <dbReference type="Proteomes" id="UP000677234"/>
    </source>
</evidence>
<feature type="domain" description="Transposase InsH N-terminal" evidence="2">
    <location>
        <begin position="15"/>
        <end position="105"/>
    </location>
</feature>